<sequence>MTSNAINSVVYAAFGFLLARSVVQGQSIKALEAYNEVLLQENNLLKDPRWDWMQKLYAEDEETPQNAPVPISTLKSLDGEAVAAPTSDVLVGRDDKEDGKVPVPKTMI</sequence>
<proteinExistence type="predicted"/>
<dbReference type="AlphaFoldDB" id="A0A9N7REG6"/>
<evidence type="ECO:0000313" key="2">
    <source>
        <dbReference type="EMBL" id="CAA0827901.1"/>
    </source>
</evidence>
<dbReference type="PANTHER" id="PTHR38355:SF1">
    <property type="entry name" value="OS06G0149500 PROTEIN"/>
    <property type="match status" value="1"/>
</dbReference>
<dbReference type="PANTHER" id="PTHR38355">
    <property type="entry name" value="OS06G0149500 PROTEIN"/>
    <property type="match status" value="1"/>
</dbReference>
<dbReference type="Proteomes" id="UP001153555">
    <property type="component" value="Unassembled WGS sequence"/>
</dbReference>
<evidence type="ECO:0000313" key="3">
    <source>
        <dbReference type="Proteomes" id="UP001153555"/>
    </source>
</evidence>
<dbReference type="EMBL" id="CACSLK010027752">
    <property type="protein sequence ID" value="CAA0827901.1"/>
    <property type="molecule type" value="Genomic_DNA"/>
</dbReference>
<organism evidence="2 3">
    <name type="scientific">Striga hermonthica</name>
    <name type="common">Purple witchweed</name>
    <name type="synonym">Buchnera hermonthica</name>
    <dbReference type="NCBI Taxonomy" id="68872"/>
    <lineage>
        <taxon>Eukaryota</taxon>
        <taxon>Viridiplantae</taxon>
        <taxon>Streptophyta</taxon>
        <taxon>Embryophyta</taxon>
        <taxon>Tracheophyta</taxon>
        <taxon>Spermatophyta</taxon>
        <taxon>Magnoliopsida</taxon>
        <taxon>eudicotyledons</taxon>
        <taxon>Gunneridae</taxon>
        <taxon>Pentapetalae</taxon>
        <taxon>asterids</taxon>
        <taxon>lamiids</taxon>
        <taxon>Lamiales</taxon>
        <taxon>Orobanchaceae</taxon>
        <taxon>Buchnereae</taxon>
        <taxon>Striga</taxon>
    </lineage>
</organism>
<dbReference type="GO" id="GO:0005739">
    <property type="term" value="C:mitochondrion"/>
    <property type="evidence" value="ECO:0007669"/>
    <property type="project" value="TreeGrafter"/>
</dbReference>
<keyword evidence="1" id="KW-0732">Signal</keyword>
<feature type="signal peptide" evidence="1">
    <location>
        <begin position="1"/>
        <end position="25"/>
    </location>
</feature>
<keyword evidence="3" id="KW-1185">Reference proteome</keyword>
<gene>
    <name evidence="2" type="ORF">SHERM_23596</name>
</gene>
<accession>A0A9N7REG6</accession>
<feature type="chain" id="PRO_5040396824" evidence="1">
    <location>
        <begin position="26"/>
        <end position="108"/>
    </location>
</feature>
<reference evidence="2" key="1">
    <citation type="submission" date="2019-12" db="EMBL/GenBank/DDBJ databases">
        <authorList>
            <person name="Scholes J."/>
        </authorList>
    </citation>
    <scope>NUCLEOTIDE SEQUENCE</scope>
</reference>
<dbReference type="OrthoDB" id="1857819at2759"/>
<protein>
    <submittedName>
        <fullName evidence="2">Uncharacterized protein</fullName>
    </submittedName>
</protein>
<comment type="caution">
    <text evidence="2">The sequence shown here is derived from an EMBL/GenBank/DDBJ whole genome shotgun (WGS) entry which is preliminary data.</text>
</comment>
<name>A0A9N7REG6_STRHE</name>
<evidence type="ECO:0000256" key="1">
    <source>
        <dbReference type="SAM" id="SignalP"/>
    </source>
</evidence>